<dbReference type="Proteomes" id="UP001152622">
    <property type="component" value="Chromosome 16"/>
</dbReference>
<evidence type="ECO:0000256" key="1">
    <source>
        <dbReference type="SAM" id="MobiDB-lite"/>
    </source>
</evidence>
<proteinExistence type="predicted"/>
<keyword evidence="3" id="KW-1185">Reference proteome</keyword>
<organism evidence="2 3">
    <name type="scientific">Synaphobranchus kaupii</name>
    <name type="common">Kaup's arrowtooth eel</name>
    <dbReference type="NCBI Taxonomy" id="118154"/>
    <lineage>
        <taxon>Eukaryota</taxon>
        <taxon>Metazoa</taxon>
        <taxon>Chordata</taxon>
        <taxon>Craniata</taxon>
        <taxon>Vertebrata</taxon>
        <taxon>Euteleostomi</taxon>
        <taxon>Actinopterygii</taxon>
        <taxon>Neopterygii</taxon>
        <taxon>Teleostei</taxon>
        <taxon>Anguilliformes</taxon>
        <taxon>Synaphobranchidae</taxon>
        <taxon>Synaphobranchus</taxon>
    </lineage>
</organism>
<dbReference type="AlphaFoldDB" id="A0A9Q1II55"/>
<evidence type="ECO:0000313" key="2">
    <source>
        <dbReference type="EMBL" id="KAJ8340697.1"/>
    </source>
</evidence>
<evidence type="ECO:0000313" key="3">
    <source>
        <dbReference type="Proteomes" id="UP001152622"/>
    </source>
</evidence>
<reference evidence="2" key="1">
    <citation type="journal article" date="2023" name="Science">
        <title>Genome structures resolve the early diversification of teleost fishes.</title>
        <authorList>
            <person name="Parey E."/>
            <person name="Louis A."/>
            <person name="Montfort J."/>
            <person name="Bouchez O."/>
            <person name="Roques C."/>
            <person name="Iampietro C."/>
            <person name="Lluch J."/>
            <person name="Castinel A."/>
            <person name="Donnadieu C."/>
            <person name="Desvignes T."/>
            <person name="Floi Bucao C."/>
            <person name="Jouanno E."/>
            <person name="Wen M."/>
            <person name="Mejri S."/>
            <person name="Dirks R."/>
            <person name="Jansen H."/>
            <person name="Henkel C."/>
            <person name="Chen W.J."/>
            <person name="Zahm M."/>
            <person name="Cabau C."/>
            <person name="Klopp C."/>
            <person name="Thompson A.W."/>
            <person name="Robinson-Rechavi M."/>
            <person name="Braasch I."/>
            <person name="Lecointre G."/>
            <person name="Bobe J."/>
            <person name="Postlethwait J.H."/>
            <person name="Berthelot C."/>
            <person name="Roest Crollius H."/>
            <person name="Guiguen Y."/>
        </authorList>
    </citation>
    <scope>NUCLEOTIDE SEQUENCE</scope>
    <source>
        <strain evidence="2">WJC10195</strain>
    </source>
</reference>
<gene>
    <name evidence="2" type="ORF">SKAU_G00353300</name>
</gene>
<name>A0A9Q1II55_SYNKA</name>
<feature type="region of interest" description="Disordered" evidence="1">
    <location>
        <begin position="1"/>
        <end position="22"/>
    </location>
</feature>
<dbReference type="EMBL" id="JAINUF010000016">
    <property type="protein sequence ID" value="KAJ8340697.1"/>
    <property type="molecule type" value="Genomic_DNA"/>
</dbReference>
<sequence length="216" mass="23458">MTMSGQERSRLSPEPSPRPAPSVPFCVRAGAADAGLKRSLTFHSGPFSMGQLSTLLRLAKSSDSGVRSRRGPLHCRGVKGGIHYTTPSELLCSICPSATRWRGHPRRAAEQTGCGTRCAAQEEPKAREREAGRPFPPAFDLLPARPSTVIHSIRLIGAIWGGLRGHWRDTPPSLPTDTESSPRLSRLITLTKKSIRCASQLRREGKSRGTTAFLIS</sequence>
<accession>A0A9Q1II55</accession>
<comment type="caution">
    <text evidence="2">The sequence shown here is derived from an EMBL/GenBank/DDBJ whole genome shotgun (WGS) entry which is preliminary data.</text>
</comment>
<protein>
    <submittedName>
        <fullName evidence="2">Uncharacterized protein</fullName>
    </submittedName>
</protein>